<proteinExistence type="predicted"/>
<feature type="compositionally biased region" description="Basic and acidic residues" evidence="1">
    <location>
        <begin position="96"/>
        <end position="108"/>
    </location>
</feature>
<organism evidence="2 3">
    <name type="scientific">Actinomadura rubrobrunea</name>
    <dbReference type="NCBI Taxonomy" id="115335"/>
    <lineage>
        <taxon>Bacteria</taxon>
        <taxon>Bacillati</taxon>
        <taxon>Actinomycetota</taxon>
        <taxon>Actinomycetes</taxon>
        <taxon>Streptosporangiales</taxon>
        <taxon>Thermomonosporaceae</taxon>
        <taxon>Actinomadura</taxon>
    </lineage>
</organism>
<accession>A0A9W6Q1M7</accession>
<evidence type="ECO:0000313" key="3">
    <source>
        <dbReference type="Proteomes" id="UP001165124"/>
    </source>
</evidence>
<comment type="caution">
    <text evidence="2">The sequence shown here is derived from an EMBL/GenBank/DDBJ whole genome shotgun (WGS) entry which is preliminary data.</text>
</comment>
<dbReference type="AlphaFoldDB" id="A0A9W6Q1M7"/>
<sequence length="133" mass="14569">MRRDRREEERSAKDLLAELVGMDTEDPQFLPKLDKPRIEVLTNARAEERYESRRWTAGAGSPSRCSPGAAFEAQQHPRTCGRGTRPLHSPAGARPVGHDHLGGGEGHGRLGGGPARGLDTPVGAPWSRSRWSR</sequence>
<dbReference type="EMBL" id="BSRZ01000019">
    <property type="protein sequence ID" value="GLW66969.1"/>
    <property type="molecule type" value="Genomic_DNA"/>
</dbReference>
<gene>
    <name evidence="2" type="ORF">Arub01_52120</name>
</gene>
<keyword evidence="3" id="KW-1185">Reference proteome</keyword>
<evidence type="ECO:0000313" key="2">
    <source>
        <dbReference type="EMBL" id="GLW66969.1"/>
    </source>
</evidence>
<evidence type="ECO:0000256" key="1">
    <source>
        <dbReference type="SAM" id="MobiDB-lite"/>
    </source>
</evidence>
<dbReference type="Proteomes" id="UP001165124">
    <property type="component" value="Unassembled WGS sequence"/>
</dbReference>
<name>A0A9W6Q1M7_9ACTN</name>
<reference evidence="2" key="1">
    <citation type="submission" date="2023-02" db="EMBL/GenBank/DDBJ databases">
        <title>Actinomadura rubrobrunea NBRC 14622.</title>
        <authorList>
            <person name="Ichikawa N."/>
            <person name="Sato H."/>
            <person name="Tonouchi N."/>
        </authorList>
    </citation>
    <scope>NUCLEOTIDE SEQUENCE</scope>
    <source>
        <strain evidence="2">NBRC 14622</strain>
    </source>
</reference>
<protein>
    <submittedName>
        <fullName evidence="2">Uncharacterized protein</fullName>
    </submittedName>
</protein>
<feature type="region of interest" description="Disordered" evidence="1">
    <location>
        <begin position="50"/>
        <end position="133"/>
    </location>
</feature>